<organism evidence="1 2">
    <name type="scientific">Maritalea myrionectae</name>
    <dbReference type="NCBI Taxonomy" id="454601"/>
    <lineage>
        <taxon>Bacteria</taxon>
        <taxon>Pseudomonadati</taxon>
        <taxon>Pseudomonadota</taxon>
        <taxon>Alphaproteobacteria</taxon>
        <taxon>Hyphomicrobiales</taxon>
        <taxon>Devosiaceae</taxon>
        <taxon>Maritalea</taxon>
    </lineage>
</organism>
<dbReference type="Pfam" id="PF18906">
    <property type="entry name" value="Phage_tube_2"/>
    <property type="match status" value="1"/>
</dbReference>
<proteinExistence type="predicted"/>
<protein>
    <recommendedName>
        <fullName evidence="3">Major tail protein</fullName>
    </recommendedName>
</protein>
<dbReference type="EMBL" id="CP021330">
    <property type="protein sequence ID" value="AVX04350.1"/>
    <property type="molecule type" value="Genomic_DNA"/>
</dbReference>
<evidence type="ECO:0000313" key="2">
    <source>
        <dbReference type="Proteomes" id="UP000258927"/>
    </source>
</evidence>
<dbReference type="AlphaFoldDB" id="A0A2R4MEB5"/>
<accession>A0A2R4MEB5</accession>
<dbReference type="Proteomes" id="UP000258927">
    <property type="component" value="Chromosome"/>
</dbReference>
<dbReference type="RefSeq" id="WP_117395679.1">
    <property type="nucleotide sequence ID" value="NZ_CP021330.1"/>
</dbReference>
<sequence length="301" mass="32061">MVQGQRFKQSLWYVEESTPGTTPVTPTLVEIPIAGHPSLNVEKDNFQSERIGNRNRTHLRHGTRRAAGEIPIELAYGDFDALFESVMCSSWSTDVLKVGETLKYFTLERRFDDISEFQPFTGCFMNGFSFSAQPNGMITGAFNVLGLGGMSAAAATVATTSTATAGNDPFDGFTGTLTEGGSAANMTALELSISNNGVLPYVIGSDTAPHANIGMFDVTGTATAFFETEALLNKFLNETESALTVEFQGITGGDLQFDISSLKYTAGSITEADEGLLAQLPFTGTYNTGDASSLVITRTAA</sequence>
<dbReference type="InterPro" id="IPR044000">
    <property type="entry name" value="Phage_tube_2"/>
</dbReference>
<gene>
    <name evidence="1" type="ORF">MXMO3_01825</name>
</gene>
<name>A0A2R4MEB5_9HYPH</name>
<evidence type="ECO:0008006" key="3">
    <source>
        <dbReference type="Google" id="ProtNLM"/>
    </source>
</evidence>
<reference evidence="1 2" key="1">
    <citation type="submission" date="2017-05" db="EMBL/GenBank/DDBJ databases">
        <title>Genome Analysis of Maritalea myrionectae HL2708#5.</title>
        <authorList>
            <consortium name="Cotde Inc.-PKNU"/>
            <person name="Jang D."/>
            <person name="Oh H.-M."/>
        </authorList>
    </citation>
    <scope>NUCLEOTIDE SEQUENCE [LARGE SCALE GENOMIC DNA]</scope>
    <source>
        <strain evidence="1 2">HL2708#5</strain>
    </source>
</reference>
<evidence type="ECO:0000313" key="1">
    <source>
        <dbReference type="EMBL" id="AVX04350.1"/>
    </source>
</evidence>
<keyword evidence="2" id="KW-1185">Reference proteome</keyword>
<dbReference type="KEGG" id="mmyr:MXMO3_01825"/>